<name>A0AAF0END3_9BASI</name>
<dbReference type="InterPro" id="IPR036640">
    <property type="entry name" value="ABC1_TM_sf"/>
</dbReference>
<evidence type="ECO:0000256" key="7">
    <source>
        <dbReference type="ARBA" id="ARBA00022741"/>
    </source>
</evidence>
<evidence type="ECO:0000256" key="11">
    <source>
        <dbReference type="ARBA" id="ARBA00023136"/>
    </source>
</evidence>
<dbReference type="SMART" id="SM00490">
    <property type="entry name" value="HELICc"/>
    <property type="match status" value="1"/>
</dbReference>
<dbReference type="Pfam" id="PF00176">
    <property type="entry name" value="SNF2-rel_dom"/>
    <property type="match status" value="1"/>
</dbReference>
<dbReference type="SUPFAM" id="SSF52540">
    <property type="entry name" value="P-loop containing nucleoside triphosphate hydrolases"/>
    <property type="match status" value="4"/>
</dbReference>
<dbReference type="InterPro" id="IPR039421">
    <property type="entry name" value="Type_1_exporter"/>
</dbReference>
<dbReference type="InterPro" id="IPR011527">
    <property type="entry name" value="ABC1_TM_dom"/>
</dbReference>
<keyword evidence="10 13" id="KW-1133">Transmembrane helix</keyword>
<organism evidence="18 19">
    <name type="scientific">Malassezia cuniculi</name>
    <dbReference type="NCBI Taxonomy" id="948313"/>
    <lineage>
        <taxon>Eukaryota</taxon>
        <taxon>Fungi</taxon>
        <taxon>Dikarya</taxon>
        <taxon>Basidiomycota</taxon>
        <taxon>Ustilaginomycotina</taxon>
        <taxon>Malasseziomycetes</taxon>
        <taxon>Malasseziales</taxon>
        <taxon>Malasseziaceae</taxon>
        <taxon>Malassezia</taxon>
    </lineage>
</organism>
<feature type="domain" description="Helicase C-terminal" evidence="17">
    <location>
        <begin position="833"/>
        <end position="991"/>
    </location>
</feature>
<dbReference type="InterPro" id="IPR017871">
    <property type="entry name" value="ABC_transporter-like_CS"/>
</dbReference>
<dbReference type="CDD" id="cd00056">
    <property type="entry name" value="ENDO3c"/>
    <property type="match status" value="1"/>
</dbReference>
<keyword evidence="6" id="KW-0677">Repeat</keyword>
<proteinExistence type="inferred from homology"/>
<dbReference type="CDD" id="cd18008">
    <property type="entry name" value="DEXDc_SHPRH-like"/>
    <property type="match status" value="1"/>
</dbReference>
<keyword evidence="19" id="KW-1185">Reference proteome</keyword>
<feature type="domain" description="ABC transmembrane type-1" evidence="15">
    <location>
        <begin position="1709"/>
        <end position="1996"/>
    </location>
</feature>
<dbReference type="Gene3D" id="3.40.50.300">
    <property type="entry name" value="P-loop containing nucleotide triphosphate hydrolases"/>
    <property type="match status" value="3"/>
</dbReference>
<dbReference type="InterPro" id="IPR003593">
    <property type="entry name" value="AAA+_ATPase"/>
</dbReference>
<evidence type="ECO:0000256" key="13">
    <source>
        <dbReference type="SAM" id="Phobius"/>
    </source>
</evidence>
<accession>A0AAF0END3</accession>
<evidence type="ECO:0000259" key="14">
    <source>
        <dbReference type="PROSITE" id="PS50893"/>
    </source>
</evidence>
<feature type="transmembrane region" description="Helical" evidence="13">
    <location>
        <begin position="1255"/>
        <end position="1273"/>
    </location>
</feature>
<gene>
    <name evidence="18" type="ORF">MCUN1_000108</name>
</gene>
<dbReference type="GO" id="GO:0005524">
    <property type="term" value="F:ATP binding"/>
    <property type="evidence" value="ECO:0007669"/>
    <property type="project" value="UniProtKB-KW"/>
</dbReference>
<dbReference type="InterPro" id="IPR003265">
    <property type="entry name" value="HhH-GPD_domain"/>
</dbReference>
<feature type="transmembrane region" description="Helical" evidence="13">
    <location>
        <begin position="1137"/>
        <end position="1158"/>
    </location>
</feature>
<evidence type="ECO:0000259" key="16">
    <source>
        <dbReference type="PROSITE" id="PS51192"/>
    </source>
</evidence>
<feature type="domain" description="Helicase ATP-binding" evidence="16">
    <location>
        <begin position="446"/>
        <end position="654"/>
    </location>
</feature>
<dbReference type="Gene3D" id="1.20.1560.10">
    <property type="entry name" value="ABC transporter type 1, transmembrane domain"/>
    <property type="match status" value="1"/>
</dbReference>
<reference evidence="18" key="1">
    <citation type="submission" date="2023-03" db="EMBL/GenBank/DDBJ databases">
        <title>Mating type loci evolution in Malassezia.</title>
        <authorList>
            <person name="Coelho M.A."/>
        </authorList>
    </citation>
    <scope>NUCLEOTIDE SEQUENCE</scope>
    <source>
        <strain evidence="18">CBS 11721</strain>
    </source>
</reference>
<feature type="transmembrane region" description="Helical" evidence="13">
    <location>
        <begin position="1852"/>
        <end position="1873"/>
    </location>
</feature>
<dbReference type="InterPro" id="IPR049730">
    <property type="entry name" value="SNF2/RAD54-like_C"/>
</dbReference>
<feature type="transmembrane region" description="Helical" evidence="13">
    <location>
        <begin position="1225"/>
        <end position="1243"/>
    </location>
</feature>
<dbReference type="SMART" id="SM00478">
    <property type="entry name" value="ENDO3c"/>
    <property type="match status" value="1"/>
</dbReference>
<dbReference type="GO" id="GO:0006285">
    <property type="term" value="P:base-excision repair, AP site formation"/>
    <property type="evidence" value="ECO:0007669"/>
    <property type="project" value="UniProtKB-ARBA"/>
</dbReference>
<feature type="region of interest" description="Disordered" evidence="12">
    <location>
        <begin position="339"/>
        <end position="394"/>
    </location>
</feature>
<dbReference type="InterPro" id="IPR003439">
    <property type="entry name" value="ABC_transporter-like_ATP-bd"/>
</dbReference>
<dbReference type="FunFam" id="3.40.50.300:FF:000854">
    <property type="entry name" value="Multidrug ABC transporter ATP-binding protein"/>
    <property type="match status" value="1"/>
</dbReference>
<dbReference type="GO" id="GO:0015421">
    <property type="term" value="F:ABC-type oligopeptide transporter activity"/>
    <property type="evidence" value="ECO:0007669"/>
    <property type="project" value="TreeGrafter"/>
</dbReference>
<evidence type="ECO:0000256" key="3">
    <source>
        <dbReference type="ARBA" id="ARBA00022448"/>
    </source>
</evidence>
<dbReference type="Gene3D" id="3.40.50.10810">
    <property type="entry name" value="Tandem AAA-ATPase domain"/>
    <property type="match status" value="2"/>
</dbReference>
<feature type="domain" description="ABC transporter" evidence="14">
    <location>
        <begin position="1327"/>
        <end position="1604"/>
    </location>
</feature>
<feature type="region of interest" description="Disordered" evidence="12">
    <location>
        <begin position="297"/>
        <end position="327"/>
    </location>
</feature>
<protein>
    <submittedName>
        <fullName evidence="18">ABC-type xenobiotic transporter</fullName>
    </submittedName>
</protein>
<dbReference type="PROSITE" id="PS50929">
    <property type="entry name" value="ABC_TM1F"/>
    <property type="match status" value="2"/>
</dbReference>
<dbReference type="CDD" id="cd18793">
    <property type="entry name" value="SF2_C_SNF"/>
    <property type="match status" value="1"/>
</dbReference>
<comment type="similarity">
    <text evidence="2">Belongs to the ABC transporter superfamily. ABCB family. Multidrug resistance exporter (TC 3.A.1.201) subfamily.</text>
</comment>
<evidence type="ECO:0000259" key="15">
    <source>
        <dbReference type="PROSITE" id="PS50929"/>
    </source>
</evidence>
<comment type="subcellular location">
    <subcellularLocation>
        <location evidence="1">Cell membrane</location>
        <topology evidence="1">Multi-pass membrane protein</topology>
    </subcellularLocation>
</comment>
<dbReference type="SMART" id="SM00382">
    <property type="entry name" value="AAA"/>
    <property type="match status" value="2"/>
</dbReference>
<feature type="transmembrane region" description="Helical" evidence="13">
    <location>
        <begin position="1822"/>
        <end position="1846"/>
    </location>
</feature>
<dbReference type="CDD" id="cd18577">
    <property type="entry name" value="ABC_6TM_Pgp_ABCB1_D1_like"/>
    <property type="match status" value="1"/>
</dbReference>
<evidence type="ECO:0000256" key="10">
    <source>
        <dbReference type="ARBA" id="ARBA00022989"/>
    </source>
</evidence>
<keyword evidence="3" id="KW-0813">Transport</keyword>
<dbReference type="GO" id="GO:0000702">
    <property type="term" value="F:oxidized base lesion DNA N-glycosylase activity"/>
    <property type="evidence" value="ECO:0007669"/>
    <property type="project" value="UniProtKB-ARBA"/>
</dbReference>
<dbReference type="InterPro" id="IPR011257">
    <property type="entry name" value="DNA_glycosylase"/>
</dbReference>
<dbReference type="Pfam" id="PF00005">
    <property type="entry name" value="ABC_tran"/>
    <property type="match status" value="2"/>
</dbReference>
<dbReference type="PROSITE" id="PS51194">
    <property type="entry name" value="HELICASE_CTER"/>
    <property type="match status" value="1"/>
</dbReference>
<feature type="transmembrane region" description="Helical" evidence="13">
    <location>
        <begin position="1754"/>
        <end position="1777"/>
    </location>
</feature>
<dbReference type="EMBL" id="CP119877">
    <property type="protein sequence ID" value="WFD33295.1"/>
    <property type="molecule type" value="Genomic_DNA"/>
</dbReference>
<evidence type="ECO:0000313" key="18">
    <source>
        <dbReference type="EMBL" id="WFD33295.1"/>
    </source>
</evidence>
<dbReference type="Pfam" id="PF00664">
    <property type="entry name" value="ABC_membrane"/>
    <property type="match status" value="2"/>
</dbReference>
<dbReference type="SUPFAM" id="SSF90123">
    <property type="entry name" value="ABC transporter transmembrane region"/>
    <property type="match status" value="2"/>
</dbReference>
<dbReference type="PANTHER" id="PTHR43394:SF11">
    <property type="entry name" value="ATP-BINDING CASSETTE TRANSPORTER"/>
    <property type="match status" value="1"/>
</dbReference>
<evidence type="ECO:0000256" key="5">
    <source>
        <dbReference type="ARBA" id="ARBA00022692"/>
    </source>
</evidence>
<dbReference type="Gene3D" id="1.10.1670.10">
    <property type="entry name" value="Helix-hairpin-Helix base-excision DNA repair enzymes (C-terminal)"/>
    <property type="match status" value="1"/>
</dbReference>
<dbReference type="Gene3D" id="1.10.340.30">
    <property type="entry name" value="Hypothetical protein, domain 2"/>
    <property type="match status" value="1"/>
</dbReference>
<feature type="transmembrane region" description="Helical" evidence="13">
    <location>
        <begin position="1036"/>
        <end position="1062"/>
    </location>
</feature>
<dbReference type="PROSITE" id="PS51192">
    <property type="entry name" value="HELICASE_ATP_BIND_1"/>
    <property type="match status" value="1"/>
</dbReference>
<dbReference type="PROSITE" id="PS50893">
    <property type="entry name" value="ABC_TRANSPORTER_2"/>
    <property type="match status" value="2"/>
</dbReference>
<feature type="transmembrane region" description="Helical" evidence="13">
    <location>
        <begin position="1113"/>
        <end position="1131"/>
    </location>
</feature>
<dbReference type="SUPFAM" id="SSF48150">
    <property type="entry name" value="DNA-glycosylase"/>
    <property type="match status" value="1"/>
</dbReference>
<sequence length="2276" mass="253380">MEVAGYECLKLQHANQIVLPLTLAHECGQAFRWRRVAVPAPTGHRLEWSLCLADRVVFVQHDPKSGCLYHRSEYAGKPSSTSTAKLGFGYRAKFIAGTAKALCERAKNKLEEEKKPTDDEHVNAAVHQYLESLRQLDYYAAREALMQFLGIGPKVADCIALMSLDQHSSIPVDRHVFSFADRWYGIRKKRYDQVADSLREIWGSHAGWAHSVLFYADLRSFAGYGDNENALAVKRESCAPPIDEKLMVTIKSEMQDDDVKSSANSATAQQQDHHLTSTVVLTMEAMRNRLLAQQLGLASPARAEKSNDTPETPKSSTDKPQIRPWRTEARVKMLPIQVATPDGKSTRGPAFDLFGSPVGHRTPIRRLPGHMPDGTPMKPADRGKVFNSGTPTRDRISAKEREEQLQAMLEGMVNVGDHVDMSKAHIDGLKCRLLPHQIQGVEWMKSRELGDGKGGILADDMGLGKTVQMLALTVSHPNAASIGVPGDAKTTLIIAPLAVIQQWESEAADKTGNRLKVHIHHGNQRAKNAHTLMQADLVVTTYATLTSEYSEYLKVASGSDSESEPESPRSKREAAIAAAREKAKQAAKRSKSPLFDVHWLRVVLDEAQNIKNHRAKGTNACCTLKAHTRWCLSGTPLQNNAMEIYSLIHFLRIQPFSDIAHFTSKIDEPLRSTSQQRVDQGIKVLQLPKRTVEIIRCELSQPGEREFYDALESRMRSNYQTHETGESKMSMMGILVMLLRLRQACNHPALVNGQVAEPSEAIAPAPTPQDEGDDLADMLASLSVKERHCERCQRTLEKEDDKLCTDCEAQQKAEEKHGIDWARPGAMSTKVSRLVQLLEDVLKRPDEKVIVFSQFTRFLDLIEPFLRQRGINYVRYDGSMRRDQREAALNRLKREQEMRVILMSFKAGSTGLNLTCCNHVVLMDLWWNPQIEEQAFDRAHRLGQTRPVFVYKFSIADSVEERILDLQEKKRALTNAALGGARIPFLFHPYVLYLVGTVSALYTGATVAIVDLLYGYWSEHTNLVNPPEDVKSYGSYLAWILTVFGVTVLIMNTVFSYCFNLASFKLATQLRRKYVASILAQDPTFFEHRGPGDVANLINKDVSIIRTALGDKFGFMTNAIGTLITCFIVAFSRASVVSGIAFSTFVFGIIVLGIVGFVSDKITSKSLDIESRMASFIEHILSSVRVVQSYNMGPELVKRLNDLYMKPFNRYALLRSTTKGVDTGALYFVIGAMYSITFWYGSIKIGRGEEEVKNVIAAFFNFLNGLFSLATILPQMQSVFESTSTLKKMRRDIERVPRVDIRNTQGEILGTPSLSQAPGSGSYVPSLALEHVTFAYPARPHVASLNDVSINFEPGKLTALVGPSGSGKSTVTALLLREYDPETSNLPENPEIEDPEEHMRVQGSGRILFGGRDIRELNLRWFRSQVAIVRQSPQLFSGTIFENVAMGLARTKPVASGEKDQSYGAEEEVRERVISALKKAEAWDFVSRLPQGMDTMLAGGSNVHLSGGQRQRLAIARALVSEPQILCLDEATSALDTATEERIKQTLENEQRTRGMTTIVIAHRLSTIQNADCIVTMRQGQVIESGTHETLMHREGGIYRNMVLHNMRAAGMLTDTDEKEHIGAQLLPTFTTESFLHPKHAEEAAHHRAHFALPSELLGRSGAAGSYVPGLESSAHKAHDVPEESDSKRTAWPMHAFIRIIKGQIVYFIIGFIFALMLAAAFPINGWISGGILEAVNIRNDIPRMRERSNWWSLWFFVLAICMLIVGTLSTFFLEFASEQMIQNTRLRSLSALISQEVAFFDEKSNSSGALGSAVFTHASNIGLATGMVATQLIMAIGNIIGSMIMSFVMDWRMSIVCIPFLMTLIGGSYMNMLQLEKLERRLQEPVDRTSAYVSEVVDSIATVTSLGYQDRALSRLVAESRPRKSYTWPLILSSTGYAYAQFVLYTFAALSMFWGAKLLAERKLDQFALFAVFEGLFVGIFAAMRVSTFVPDVSRAAYSVGAVNAWWDRQPNNGITIHPMHDEKDISSAPSRDIVLTNVELRYPQRPEVPALKDLYLRIPENSTVAFCGTSGSGKSSILGILQRFYEPCNGSIEYAGLDIRSIPMDTWRNEMAIVSQDAVLYEGSIRWNLLLGARDPSQVTDADLEDVCRRACVWEFAMGLPDGLDTDVGLKGANLSGGQRQRICIARALLRKPRILLLDEATSALDPESEVLVQQALDNIAGICTTITVAHRLSTIRRANLICVVEDGNIVERGSHEELIQKRGRYFDLVEAQL</sequence>
<dbReference type="GO" id="GO:0005743">
    <property type="term" value="C:mitochondrial inner membrane"/>
    <property type="evidence" value="ECO:0007669"/>
    <property type="project" value="TreeGrafter"/>
</dbReference>
<feature type="transmembrane region" description="Helical" evidence="13">
    <location>
        <begin position="1968"/>
        <end position="1987"/>
    </location>
</feature>
<dbReference type="InterPro" id="IPR000330">
    <property type="entry name" value="SNF2_N"/>
</dbReference>
<keyword evidence="9" id="KW-0067">ATP-binding</keyword>
<evidence type="ECO:0000313" key="19">
    <source>
        <dbReference type="Proteomes" id="UP001219933"/>
    </source>
</evidence>
<dbReference type="InterPro" id="IPR001650">
    <property type="entry name" value="Helicase_C-like"/>
</dbReference>
<feature type="transmembrane region" description="Helical" evidence="13">
    <location>
        <begin position="1705"/>
        <end position="1724"/>
    </location>
</feature>
<dbReference type="InterPro" id="IPR038718">
    <property type="entry name" value="SNF2-like_sf"/>
</dbReference>
<dbReference type="GO" id="GO:0005886">
    <property type="term" value="C:plasma membrane"/>
    <property type="evidence" value="ECO:0007669"/>
    <property type="project" value="UniProtKB-SubCell"/>
</dbReference>
<dbReference type="GO" id="GO:0016887">
    <property type="term" value="F:ATP hydrolysis activity"/>
    <property type="evidence" value="ECO:0007669"/>
    <property type="project" value="InterPro"/>
</dbReference>
<dbReference type="FunFam" id="3.40.50.300:FF:000913">
    <property type="entry name" value="ABC multidrug transporter SitT"/>
    <property type="match status" value="1"/>
</dbReference>
<evidence type="ECO:0000256" key="8">
    <source>
        <dbReference type="ARBA" id="ARBA00022801"/>
    </source>
</evidence>
<evidence type="ECO:0000256" key="1">
    <source>
        <dbReference type="ARBA" id="ARBA00004651"/>
    </source>
</evidence>
<dbReference type="PROSITE" id="PS00211">
    <property type="entry name" value="ABC_TRANSPORTER_1"/>
    <property type="match status" value="2"/>
</dbReference>
<dbReference type="InterPro" id="IPR014001">
    <property type="entry name" value="Helicase_ATP-bd"/>
</dbReference>
<dbReference type="PANTHER" id="PTHR43394">
    <property type="entry name" value="ATP-DEPENDENT PERMEASE MDL1, MITOCHONDRIAL"/>
    <property type="match status" value="1"/>
</dbReference>
<feature type="compositionally biased region" description="Basic and acidic residues" evidence="12">
    <location>
        <begin position="316"/>
        <end position="327"/>
    </location>
</feature>
<keyword evidence="8" id="KW-0378">Hydrolase</keyword>
<dbReference type="Pfam" id="PF00271">
    <property type="entry name" value="Helicase_C"/>
    <property type="match status" value="1"/>
</dbReference>
<dbReference type="GO" id="GO:0090374">
    <property type="term" value="P:oligopeptide export from mitochondrion"/>
    <property type="evidence" value="ECO:0007669"/>
    <property type="project" value="TreeGrafter"/>
</dbReference>
<evidence type="ECO:0000256" key="12">
    <source>
        <dbReference type="SAM" id="MobiDB-lite"/>
    </source>
</evidence>
<evidence type="ECO:0000256" key="9">
    <source>
        <dbReference type="ARBA" id="ARBA00022840"/>
    </source>
</evidence>
<evidence type="ECO:0000259" key="17">
    <source>
        <dbReference type="PROSITE" id="PS51194"/>
    </source>
</evidence>
<feature type="domain" description="ABC transmembrane type-1" evidence="15">
    <location>
        <begin position="994"/>
        <end position="1281"/>
    </location>
</feature>
<keyword evidence="7" id="KW-0547">Nucleotide-binding</keyword>
<keyword evidence="11 13" id="KW-0472">Membrane</keyword>
<evidence type="ECO:0000256" key="2">
    <source>
        <dbReference type="ARBA" id="ARBA00007577"/>
    </source>
</evidence>
<evidence type="ECO:0000256" key="4">
    <source>
        <dbReference type="ARBA" id="ARBA00022475"/>
    </source>
</evidence>
<dbReference type="Proteomes" id="UP001219933">
    <property type="component" value="Chromosome 1"/>
</dbReference>
<keyword evidence="5 13" id="KW-0812">Transmembrane</keyword>
<feature type="domain" description="ABC transporter" evidence="14">
    <location>
        <begin position="2035"/>
        <end position="2274"/>
    </location>
</feature>
<dbReference type="InterPro" id="IPR023170">
    <property type="entry name" value="HhH_base_excis_C"/>
</dbReference>
<feature type="transmembrane region" description="Helical" evidence="13">
    <location>
        <begin position="990"/>
        <end position="1016"/>
    </location>
</feature>
<feature type="transmembrane region" description="Helical" evidence="13">
    <location>
        <begin position="1931"/>
        <end position="1956"/>
    </location>
</feature>
<keyword evidence="4" id="KW-1003">Cell membrane</keyword>
<dbReference type="InterPro" id="IPR027417">
    <property type="entry name" value="P-loop_NTPase"/>
</dbReference>
<dbReference type="SMART" id="SM00487">
    <property type="entry name" value="DEXDc"/>
    <property type="match status" value="1"/>
</dbReference>
<evidence type="ECO:0000256" key="6">
    <source>
        <dbReference type="ARBA" id="ARBA00022737"/>
    </source>
</evidence>
<dbReference type="CDD" id="cd18578">
    <property type="entry name" value="ABC_6TM_Pgp_ABCB1_D2_like"/>
    <property type="match status" value="1"/>
</dbReference>